<dbReference type="PANTHER" id="PTHR30126">
    <property type="entry name" value="HTH-TYPE TRANSCRIPTIONAL REGULATOR"/>
    <property type="match status" value="1"/>
</dbReference>
<dbReference type="PROSITE" id="PS50931">
    <property type="entry name" value="HTH_LYSR"/>
    <property type="match status" value="1"/>
</dbReference>
<dbReference type="RefSeq" id="WP_091740540.1">
    <property type="nucleotide sequence ID" value="NZ_FNNQ01000010.1"/>
</dbReference>
<gene>
    <name evidence="6" type="ORF">SAMN05444487_11092</name>
</gene>
<dbReference type="SUPFAM" id="SSF46785">
    <property type="entry name" value="Winged helix' DNA-binding domain"/>
    <property type="match status" value="1"/>
</dbReference>
<evidence type="ECO:0000259" key="5">
    <source>
        <dbReference type="PROSITE" id="PS50931"/>
    </source>
</evidence>
<evidence type="ECO:0000256" key="3">
    <source>
        <dbReference type="ARBA" id="ARBA00023125"/>
    </source>
</evidence>
<name>A0A1H2Z2B3_9BACL</name>
<reference evidence="6 7" key="1">
    <citation type="submission" date="2016-10" db="EMBL/GenBank/DDBJ databases">
        <authorList>
            <person name="de Groot N.N."/>
        </authorList>
    </citation>
    <scope>NUCLEOTIDE SEQUENCE [LARGE SCALE GENOMIC DNA]</scope>
    <source>
        <strain evidence="6 7">DSM 45610</strain>
    </source>
</reference>
<evidence type="ECO:0000313" key="6">
    <source>
        <dbReference type="EMBL" id="SDX11506.1"/>
    </source>
</evidence>
<dbReference type="InterPro" id="IPR005119">
    <property type="entry name" value="LysR_subst-bd"/>
</dbReference>
<dbReference type="AlphaFoldDB" id="A0A1H2Z2B3"/>
<organism evidence="6 7">
    <name type="scientific">Marininema mesophilum</name>
    <dbReference type="NCBI Taxonomy" id="1048340"/>
    <lineage>
        <taxon>Bacteria</taxon>
        <taxon>Bacillati</taxon>
        <taxon>Bacillota</taxon>
        <taxon>Bacilli</taxon>
        <taxon>Bacillales</taxon>
        <taxon>Thermoactinomycetaceae</taxon>
        <taxon>Marininema</taxon>
    </lineage>
</organism>
<dbReference type="PANTHER" id="PTHR30126:SF100">
    <property type="entry name" value="LYSR-FAMILY TRANSCRIPTIONAL REGULATOR"/>
    <property type="match status" value="1"/>
</dbReference>
<dbReference type="GO" id="GO:0003700">
    <property type="term" value="F:DNA-binding transcription factor activity"/>
    <property type="evidence" value="ECO:0007669"/>
    <property type="project" value="InterPro"/>
</dbReference>
<dbReference type="InterPro" id="IPR036388">
    <property type="entry name" value="WH-like_DNA-bd_sf"/>
</dbReference>
<dbReference type="Pfam" id="PF03466">
    <property type="entry name" value="LysR_substrate"/>
    <property type="match status" value="1"/>
</dbReference>
<dbReference type="PRINTS" id="PR00039">
    <property type="entry name" value="HTHLYSR"/>
</dbReference>
<keyword evidence="2" id="KW-0805">Transcription regulation</keyword>
<dbReference type="Pfam" id="PF00126">
    <property type="entry name" value="HTH_1"/>
    <property type="match status" value="1"/>
</dbReference>
<comment type="similarity">
    <text evidence="1">Belongs to the LysR transcriptional regulatory family.</text>
</comment>
<evidence type="ECO:0000256" key="1">
    <source>
        <dbReference type="ARBA" id="ARBA00009437"/>
    </source>
</evidence>
<dbReference type="Gene3D" id="1.10.10.10">
    <property type="entry name" value="Winged helix-like DNA-binding domain superfamily/Winged helix DNA-binding domain"/>
    <property type="match status" value="1"/>
</dbReference>
<accession>A0A1H2Z2B3</accession>
<sequence>MELRYLKTFRTVAETGGFTRAGEVLGYAQSTVTAHIRTLEEEMGTLLFDRLGKRSVLTEAGEKLLPFAEKMDRLYNEAIEVVNMDETPTGRLRIGAPESLLVYRLPALLHEYRERYPKVRLELTPGQCKEMPGKLKEGDMDLAFLLDEECSEKEFNMKTLIQEELVMVCAPDHELAKENVVTTKELTGQTILQTERGCTYRLLLEQRLKEGSIGQYHRIDFWSVEAIKQCTISGLGISYLPYISVMREIDEGRLINLPWMYRDDRVYTQLIWHKDKQLSPAMQRFIELSMHRTPHLK</sequence>
<dbReference type="OrthoDB" id="9803735at2"/>
<keyword evidence="7" id="KW-1185">Reference proteome</keyword>
<dbReference type="Gene3D" id="3.40.190.290">
    <property type="match status" value="1"/>
</dbReference>
<dbReference type="InterPro" id="IPR000847">
    <property type="entry name" value="LysR_HTH_N"/>
</dbReference>
<dbReference type="FunFam" id="1.10.10.10:FF:000001">
    <property type="entry name" value="LysR family transcriptional regulator"/>
    <property type="match status" value="1"/>
</dbReference>
<keyword evidence="4" id="KW-0804">Transcription</keyword>
<dbReference type="Proteomes" id="UP000198534">
    <property type="component" value="Unassembled WGS sequence"/>
</dbReference>
<evidence type="ECO:0000313" key="7">
    <source>
        <dbReference type="Proteomes" id="UP000198534"/>
    </source>
</evidence>
<dbReference type="CDD" id="cd05466">
    <property type="entry name" value="PBP2_LTTR_substrate"/>
    <property type="match status" value="1"/>
</dbReference>
<dbReference type="GO" id="GO:0000976">
    <property type="term" value="F:transcription cis-regulatory region binding"/>
    <property type="evidence" value="ECO:0007669"/>
    <property type="project" value="TreeGrafter"/>
</dbReference>
<keyword evidence="3 6" id="KW-0238">DNA-binding</keyword>
<dbReference type="EMBL" id="FNNQ01000010">
    <property type="protein sequence ID" value="SDX11506.1"/>
    <property type="molecule type" value="Genomic_DNA"/>
</dbReference>
<feature type="domain" description="HTH lysR-type" evidence="5">
    <location>
        <begin position="1"/>
        <end position="58"/>
    </location>
</feature>
<proteinExistence type="inferred from homology"/>
<dbReference type="InterPro" id="IPR036390">
    <property type="entry name" value="WH_DNA-bd_sf"/>
</dbReference>
<dbReference type="SUPFAM" id="SSF53850">
    <property type="entry name" value="Periplasmic binding protein-like II"/>
    <property type="match status" value="1"/>
</dbReference>
<dbReference type="STRING" id="1048340.SAMN05444487_11092"/>
<protein>
    <submittedName>
        <fullName evidence="6">DNA-binding transcriptional regulator, LysR family</fullName>
    </submittedName>
</protein>
<evidence type="ECO:0000256" key="2">
    <source>
        <dbReference type="ARBA" id="ARBA00023015"/>
    </source>
</evidence>
<evidence type="ECO:0000256" key="4">
    <source>
        <dbReference type="ARBA" id="ARBA00023163"/>
    </source>
</evidence>